<dbReference type="AlphaFoldDB" id="A0A7J6IWM6"/>
<name>A0A7J6IWM6_COLFN</name>
<keyword evidence="2" id="KW-1185">Reference proteome</keyword>
<gene>
    <name evidence="1" type="ORF">CGGC5_v011076</name>
</gene>
<reference evidence="1 2" key="1">
    <citation type="submission" date="2012-08" db="EMBL/GenBank/DDBJ databases">
        <authorList>
            <person name="Gan P.H.P."/>
            <person name="Ikeda K."/>
            <person name="Irieda H."/>
            <person name="Narusaka M."/>
            <person name="O'Connell R.J."/>
            <person name="Narusaka Y."/>
            <person name="Takano Y."/>
            <person name="Kubo Y."/>
            <person name="Shirasu K."/>
        </authorList>
    </citation>
    <scope>NUCLEOTIDE SEQUENCE [LARGE SCALE GENOMIC DNA]</scope>
    <source>
        <strain evidence="1 2">Nara gc5</strain>
    </source>
</reference>
<accession>A0A7J6IWM6</accession>
<organism evidence="1 2">
    <name type="scientific">Colletotrichum fructicola (strain Nara gc5)</name>
    <name type="common">Anthracnose fungus</name>
    <name type="synonym">Colletotrichum gloeosporioides (strain Nara gc5)</name>
    <dbReference type="NCBI Taxonomy" id="1213859"/>
    <lineage>
        <taxon>Eukaryota</taxon>
        <taxon>Fungi</taxon>
        <taxon>Dikarya</taxon>
        <taxon>Ascomycota</taxon>
        <taxon>Pezizomycotina</taxon>
        <taxon>Sordariomycetes</taxon>
        <taxon>Hypocreomycetidae</taxon>
        <taxon>Glomerellales</taxon>
        <taxon>Glomerellaceae</taxon>
        <taxon>Colletotrichum</taxon>
        <taxon>Colletotrichum gloeosporioides species complex</taxon>
    </lineage>
</organism>
<dbReference type="RefSeq" id="XP_031877701.1">
    <property type="nucleotide sequence ID" value="XM_032025726.1"/>
</dbReference>
<evidence type="ECO:0000313" key="2">
    <source>
        <dbReference type="Proteomes" id="UP000011096"/>
    </source>
</evidence>
<protein>
    <submittedName>
        <fullName evidence="1">Uncharacterized protein</fullName>
    </submittedName>
</protein>
<dbReference type="GeneID" id="43609875"/>
<comment type="caution">
    <text evidence="1">The sequence shown here is derived from an EMBL/GenBank/DDBJ whole genome shotgun (WGS) entry which is preliminary data.</text>
</comment>
<reference evidence="1 2" key="2">
    <citation type="submission" date="2020-04" db="EMBL/GenBank/DDBJ databases">
        <title>Genome sequencing and assembly of multiple isolates from the Colletotrichum gloeosporioides species complex.</title>
        <authorList>
            <person name="Gan P."/>
            <person name="Shirasu K."/>
        </authorList>
    </citation>
    <scope>NUCLEOTIDE SEQUENCE [LARGE SCALE GENOMIC DNA]</scope>
    <source>
        <strain evidence="1 2">Nara gc5</strain>
    </source>
</reference>
<proteinExistence type="predicted"/>
<dbReference type="Proteomes" id="UP000011096">
    <property type="component" value="Unassembled WGS sequence"/>
</dbReference>
<dbReference type="InParanoid" id="A0A7J6IWM6"/>
<dbReference type="EMBL" id="ANPB02000006">
    <property type="protein sequence ID" value="KAF4481317.1"/>
    <property type="molecule type" value="Genomic_DNA"/>
</dbReference>
<evidence type="ECO:0000313" key="1">
    <source>
        <dbReference type="EMBL" id="KAF4481317.1"/>
    </source>
</evidence>
<sequence length="111" mass="12555">MPTYYLPDAQHTTLSKVVISNQSWGLYNIGSFAILRVLAVALLPPLQRHHPVCSTAFSAFSSSCLLQRRLRSNPSRFLVDRVGIKGYELVLPPIIRILHPDPHLTQPDRRL</sequence>